<accession>A0ABW4BDE3</accession>
<keyword evidence="2" id="KW-0238">DNA-binding</keyword>
<protein>
    <submittedName>
        <fullName evidence="5">GntR family transcriptional regulator</fullName>
    </submittedName>
</protein>
<dbReference type="InterPro" id="IPR000524">
    <property type="entry name" value="Tscrpt_reg_HTH_GntR"/>
</dbReference>
<dbReference type="InterPro" id="IPR028978">
    <property type="entry name" value="Chorismate_lyase_/UTRA_dom_sf"/>
</dbReference>
<dbReference type="Gene3D" id="1.10.10.10">
    <property type="entry name" value="Winged helix-like DNA-binding domain superfamily/Winged helix DNA-binding domain"/>
    <property type="match status" value="1"/>
</dbReference>
<organism evidence="5 6">
    <name type="scientific">Lacticaseibacillus suilingensis</name>
    <dbReference type="NCBI Taxonomy" id="2799577"/>
    <lineage>
        <taxon>Bacteria</taxon>
        <taxon>Bacillati</taxon>
        <taxon>Bacillota</taxon>
        <taxon>Bacilli</taxon>
        <taxon>Lactobacillales</taxon>
        <taxon>Lactobacillaceae</taxon>
        <taxon>Lacticaseibacillus</taxon>
    </lineage>
</organism>
<gene>
    <name evidence="5" type="ORF">ACFQ41_04155</name>
</gene>
<dbReference type="RefSeq" id="WP_236000465.1">
    <property type="nucleotide sequence ID" value="NZ_BOLV01000008.1"/>
</dbReference>
<name>A0ABW4BDE3_9LACO</name>
<feature type="domain" description="HTH gntR-type" evidence="4">
    <location>
        <begin position="1"/>
        <end position="65"/>
    </location>
</feature>
<dbReference type="InterPro" id="IPR050679">
    <property type="entry name" value="Bact_HTH_transcr_reg"/>
</dbReference>
<keyword evidence="3" id="KW-0804">Transcription</keyword>
<keyword evidence="1" id="KW-0805">Transcription regulation</keyword>
<dbReference type="PANTHER" id="PTHR44846:SF5">
    <property type="entry name" value="HTH-TYPE TRANSCRIPTIONAL REGULATOR GMUR"/>
    <property type="match status" value="1"/>
</dbReference>
<evidence type="ECO:0000256" key="2">
    <source>
        <dbReference type="ARBA" id="ARBA00023125"/>
    </source>
</evidence>
<evidence type="ECO:0000313" key="5">
    <source>
        <dbReference type="EMBL" id="MFD1398494.1"/>
    </source>
</evidence>
<dbReference type="InterPro" id="IPR011663">
    <property type="entry name" value="UTRA"/>
</dbReference>
<reference evidence="6" key="1">
    <citation type="journal article" date="2019" name="Int. J. Syst. Evol. Microbiol.">
        <title>The Global Catalogue of Microorganisms (GCM) 10K type strain sequencing project: providing services to taxonomists for standard genome sequencing and annotation.</title>
        <authorList>
            <consortium name="The Broad Institute Genomics Platform"/>
            <consortium name="The Broad Institute Genome Sequencing Center for Infectious Disease"/>
            <person name="Wu L."/>
            <person name="Ma J."/>
        </authorList>
    </citation>
    <scope>NUCLEOTIDE SEQUENCE [LARGE SCALE GENOMIC DNA]</scope>
    <source>
        <strain evidence="6">CCM 9110</strain>
    </source>
</reference>
<dbReference type="SUPFAM" id="SSF64288">
    <property type="entry name" value="Chorismate lyase-like"/>
    <property type="match status" value="1"/>
</dbReference>
<sequence>MHIVNVIKKRITDGTYPTGGVIPKQEELAAELGVSRMTVKKALDILTVDGYVLPKRGVGTFVRPKVVRQRNSLPLSSYGGLSNDLGVPVESKVILFDIGFPTAEVQEALEIEENQPVYEIRRLRLVDGQPYGLEHTFLNAAIFPQLKPEVFTGSFYRYLHETCGLTIGGANRSISAEKPDQYNEQYLHSKPDEPILQVKQTVYLDDGQPFEMSIDQHPYSAHHTYTFIDVKR</sequence>
<evidence type="ECO:0000256" key="1">
    <source>
        <dbReference type="ARBA" id="ARBA00023015"/>
    </source>
</evidence>
<comment type="caution">
    <text evidence="5">The sequence shown here is derived from an EMBL/GenBank/DDBJ whole genome shotgun (WGS) entry which is preliminary data.</text>
</comment>
<evidence type="ECO:0000259" key="4">
    <source>
        <dbReference type="PROSITE" id="PS50949"/>
    </source>
</evidence>
<dbReference type="InterPro" id="IPR036388">
    <property type="entry name" value="WH-like_DNA-bd_sf"/>
</dbReference>
<dbReference type="PROSITE" id="PS50949">
    <property type="entry name" value="HTH_GNTR"/>
    <property type="match status" value="1"/>
</dbReference>
<dbReference type="Gene3D" id="3.40.1410.10">
    <property type="entry name" value="Chorismate lyase-like"/>
    <property type="match status" value="1"/>
</dbReference>
<dbReference type="InterPro" id="IPR036390">
    <property type="entry name" value="WH_DNA-bd_sf"/>
</dbReference>
<dbReference type="CDD" id="cd07377">
    <property type="entry name" value="WHTH_GntR"/>
    <property type="match status" value="1"/>
</dbReference>
<dbReference type="SUPFAM" id="SSF46785">
    <property type="entry name" value="Winged helix' DNA-binding domain"/>
    <property type="match status" value="1"/>
</dbReference>
<evidence type="ECO:0000256" key="3">
    <source>
        <dbReference type="ARBA" id="ARBA00023163"/>
    </source>
</evidence>
<dbReference type="SMART" id="SM00345">
    <property type="entry name" value="HTH_GNTR"/>
    <property type="match status" value="1"/>
</dbReference>
<dbReference type="EMBL" id="JBHTOA010000018">
    <property type="protein sequence ID" value="MFD1398494.1"/>
    <property type="molecule type" value="Genomic_DNA"/>
</dbReference>
<dbReference type="PANTHER" id="PTHR44846">
    <property type="entry name" value="MANNOSYL-D-GLYCERATE TRANSPORT/METABOLISM SYSTEM REPRESSOR MNGR-RELATED"/>
    <property type="match status" value="1"/>
</dbReference>
<dbReference type="PRINTS" id="PR00035">
    <property type="entry name" value="HTHGNTR"/>
</dbReference>
<dbReference type="Pfam" id="PF07702">
    <property type="entry name" value="UTRA"/>
    <property type="match status" value="1"/>
</dbReference>
<dbReference type="SMART" id="SM00866">
    <property type="entry name" value="UTRA"/>
    <property type="match status" value="1"/>
</dbReference>
<dbReference type="Pfam" id="PF00392">
    <property type="entry name" value="GntR"/>
    <property type="match status" value="1"/>
</dbReference>
<keyword evidence="6" id="KW-1185">Reference proteome</keyword>
<proteinExistence type="predicted"/>
<evidence type="ECO:0000313" key="6">
    <source>
        <dbReference type="Proteomes" id="UP001597199"/>
    </source>
</evidence>
<dbReference type="Proteomes" id="UP001597199">
    <property type="component" value="Unassembled WGS sequence"/>
</dbReference>